<proteinExistence type="predicted"/>
<gene>
    <name evidence="1" type="ORF">RPERSI_LOCUS20466</name>
</gene>
<sequence length="113" mass="12793">MDLNENQPDTTENSDVHENSVREGPLVVETLTVVEDEDATNDQAENSATVDHFENDTVVEASILSEYGFPFGPFEFSENDEPLLDQNIEESEFLLGPYNFQGIYDPILNQHIR</sequence>
<dbReference type="Proteomes" id="UP000789920">
    <property type="component" value="Unassembled WGS sequence"/>
</dbReference>
<organism evidence="1 2">
    <name type="scientific">Racocetra persica</name>
    <dbReference type="NCBI Taxonomy" id="160502"/>
    <lineage>
        <taxon>Eukaryota</taxon>
        <taxon>Fungi</taxon>
        <taxon>Fungi incertae sedis</taxon>
        <taxon>Mucoromycota</taxon>
        <taxon>Glomeromycotina</taxon>
        <taxon>Glomeromycetes</taxon>
        <taxon>Diversisporales</taxon>
        <taxon>Gigasporaceae</taxon>
        <taxon>Racocetra</taxon>
    </lineage>
</organism>
<evidence type="ECO:0000313" key="2">
    <source>
        <dbReference type="Proteomes" id="UP000789920"/>
    </source>
</evidence>
<accession>A0ACA9RM64</accession>
<protein>
    <submittedName>
        <fullName evidence="1">9172_t:CDS:1</fullName>
    </submittedName>
</protein>
<reference evidence="1" key="1">
    <citation type="submission" date="2021-06" db="EMBL/GenBank/DDBJ databases">
        <authorList>
            <person name="Kallberg Y."/>
            <person name="Tangrot J."/>
            <person name="Rosling A."/>
        </authorList>
    </citation>
    <scope>NUCLEOTIDE SEQUENCE</scope>
    <source>
        <strain evidence="1">MA461A</strain>
    </source>
</reference>
<evidence type="ECO:0000313" key="1">
    <source>
        <dbReference type="EMBL" id="CAG8798121.1"/>
    </source>
</evidence>
<feature type="non-terminal residue" evidence="1">
    <location>
        <position position="113"/>
    </location>
</feature>
<dbReference type="EMBL" id="CAJVQC010057949">
    <property type="protein sequence ID" value="CAG8798121.1"/>
    <property type="molecule type" value="Genomic_DNA"/>
</dbReference>
<name>A0ACA9RM64_9GLOM</name>
<keyword evidence="2" id="KW-1185">Reference proteome</keyword>
<comment type="caution">
    <text evidence="1">The sequence shown here is derived from an EMBL/GenBank/DDBJ whole genome shotgun (WGS) entry which is preliminary data.</text>
</comment>